<gene>
    <name evidence="2" type="ORF">K7432_015196</name>
</gene>
<name>A0ABR2VNE7_9FUNG</name>
<protein>
    <submittedName>
        <fullName evidence="2">Uncharacterized protein</fullName>
    </submittedName>
</protein>
<feature type="non-terminal residue" evidence="2">
    <location>
        <position position="1"/>
    </location>
</feature>
<dbReference type="Proteomes" id="UP001479436">
    <property type="component" value="Unassembled WGS sequence"/>
</dbReference>
<comment type="caution">
    <text evidence="2">The sequence shown here is derived from an EMBL/GenBank/DDBJ whole genome shotgun (WGS) entry which is preliminary data.</text>
</comment>
<proteinExistence type="predicted"/>
<accession>A0ABR2VNE7</accession>
<evidence type="ECO:0000313" key="2">
    <source>
        <dbReference type="EMBL" id="KAK9686342.1"/>
    </source>
</evidence>
<feature type="compositionally biased region" description="Low complexity" evidence="1">
    <location>
        <begin position="29"/>
        <end position="41"/>
    </location>
</feature>
<feature type="region of interest" description="Disordered" evidence="1">
    <location>
        <begin position="1"/>
        <end position="87"/>
    </location>
</feature>
<evidence type="ECO:0000256" key="1">
    <source>
        <dbReference type="SAM" id="MobiDB-lite"/>
    </source>
</evidence>
<dbReference type="EMBL" id="JASJQH010008849">
    <property type="protein sequence ID" value="KAK9686342.1"/>
    <property type="molecule type" value="Genomic_DNA"/>
</dbReference>
<keyword evidence="3" id="KW-1185">Reference proteome</keyword>
<evidence type="ECO:0000313" key="3">
    <source>
        <dbReference type="Proteomes" id="UP001479436"/>
    </source>
</evidence>
<sequence>SAKLVHLIGNGGENCNGNDSIEADAYDAGKVSNGSSNSKSGKGNGGDNCHGNNNNGAGTSNSGKSGIGNGARNGCTSNRGDDSNHNV</sequence>
<organism evidence="2 3">
    <name type="scientific">Basidiobolus ranarum</name>
    <dbReference type="NCBI Taxonomy" id="34480"/>
    <lineage>
        <taxon>Eukaryota</taxon>
        <taxon>Fungi</taxon>
        <taxon>Fungi incertae sedis</taxon>
        <taxon>Zoopagomycota</taxon>
        <taxon>Entomophthoromycotina</taxon>
        <taxon>Basidiobolomycetes</taxon>
        <taxon>Basidiobolales</taxon>
        <taxon>Basidiobolaceae</taxon>
        <taxon>Basidiobolus</taxon>
    </lineage>
</organism>
<feature type="compositionally biased region" description="Low complexity" evidence="1">
    <location>
        <begin position="49"/>
        <end position="64"/>
    </location>
</feature>
<reference evidence="2 3" key="1">
    <citation type="submission" date="2023-04" db="EMBL/GenBank/DDBJ databases">
        <title>Genome of Basidiobolus ranarum AG-B5.</title>
        <authorList>
            <person name="Stajich J.E."/>
            <person name="Carter-House D."/>
            <person name="Gryganskyi A."/>
        </authorList>
    </citation>
    <scope>NUCLEOTIDE SEQUENCE [LARGE SCALE GENOMIC DNA]</scope>
    <source>
        <strain evidence="2 3">AG-B5</strain>
    </source>
</reference>